<reference evidence="2 3" key="1">
    <citation type="submission" date="2019-04" db="EMBL/GenBank/DDBJ databases">
        <title>Microbes associate with the intestines of laboratory mice.</title>
        <authorList>
            <person name="Navarre W."/>
            <person name="Wong E."/>
            <person name="Huang K."/>
            <person name="Tropini C."/>
            <person name="Ng K."/>
            <person name="Yu B."/>
        </authorList>
    </citation>
    <scope>NUCLEOTIDE SEQUENCE [LARGE SCALE GENOMIC DNA]</scope>
    <source>
        <strain evidence="2 3">NM70_E10</strain>
    </source>
</reference>
<protein>
    <submittedName>
        <fullName evidence="2">Uncharacterized protein</fullName>
    </submittedName>
</protein>
<evidence type="ECO:0000313" key="3">
    <source>
        <dbReference type="Proteomes" id="UP000305751"/>
    </source>
</evidence>
<keyword evidence="1" id="KW-1133">Transmembrane helix</keyword>
<proteinExistence type="predicted"/>
<keyword evidence="1" id="KW-0472">Membrane</keyword>
<accession>A0A4S2AJ81</accession>
<dbReference type="AlphaFoldDB" id="A0A4S2AJ81"/>
<dbReference type="Proteomes" id="UP000305751">
    <property type="component" value="Unassembled WGS sequence"/>
</dbReference>
<organism evidence="2 3">
    <name type="scientific">Bacteroides acidifaciens</name>
    <dbReference type="NCBI Taxonomy" id="85831"/>
    <lineage>
        <taxon>Bacteria</taxon>
        <taxon>Pseudomonadati</taxon>
        <taxon>Bacteroidota</taxon>
        <taxon>Bacteroidia</taxon>
        <taxon>Bacteroidales</taxon>
        <taxon>Bacteroidaceae</taxon>
        <taxon>Bacteroides</taxon>
    </lineage>
</organism>
<evidence type="ECO:0000256" key="1">
    <source>
        <dbReference type="SAM" id="Phobius"/>
    </source>
</evidence>
<name>A0A4S2AJ81_9BACE</name>
<comment type="caution">
    <text evidence="2">The sequence shown here is derived from an EMBL/GenBank/DDBJ whole genome shotgun (WGS) entry which is preliminary data.</text>
</comment>
<sequence length="64" mass="7179">MRLNILKKENVGIVYLAGMLSSYVSSTWYHGSRNLADSVTKGRDIKKRLSIPDSQSLLTLNLIL</sequence>
<feature type="transmembrane region" description="Helical" evidence="1">
    <location>
        <begin position="12"/>
        <end position="31"/>
    </location>
</feature>
<dbReference type="EMBL" id="SRZA01000047">
    <property type="protein sequence ID" value="TGY01116.1"/>
    <property type="molecule type" value="Genomic_DNA"/>
</dbReference>
<keyword evidence="3" id="KW-1185">Reference proteome</keyword>
<gene>
    <name evidence="2" type="ORF">E5356_13810</name>
</gene>
<keyword evidence="1" id="KW-0812">Transmembrane</keyword>
<evidence type="ECO:0000313" key="2">
    <source>
        <dbReference type="EMBL" id="TGY01116.1"/>
    </source>
</evidence>